<comment type="caution">
    <text evidence="1">The sequence shown here is derived from an EMBL/GenBank/DDBJ whole genome shotgun (WGS) entry which is preliminary data.</text>
</comment>
<reference evidence="1 2" key="1">
    <citation type="submission" date="2022-09" db="EMBL/GenBank/DDBJ databases">
        <title>Draft genome of isolate Be4.</title>
        <authorList>
            <person name="Sanchez-Castro I."/>
            <person name="Martinez-Rodriguez P."/>
            <person name="Descostes M."/>
            <person name="Merroun M."/>
        </authorList>
    </citation>
    <scope>NUCLEOTIDE SEQUENCE [LARGE SCALE GENOMIC DNA]</scope>
    <source>
        <strain evidence="1 2">Be4</strain>
    </source>
</reference>
<dbReference type="EMBL" id="JAODYH010000003">
    <property type="protein sequence ID" value="MCT9809822.1"/>
    <property type="molecule type" value="Genomic_DNA"/>
</dbReference>
<dbReference type="InterPro" id="IPR010261">
    <property type="entry name" value="Tir_chaperone"/>
</dbReference>
<organism evidence="1 2">
    <name type="scientific">Acidovorax bellezanensis</name>
    <dbReference type="NCBI Taxonomy" id="2976702"/>
    <lineage>
        <taxon>Bacteria</taxon>
        <taxon>Pseudomonadati</taxon>
        <taxon>Pseudomonadota</taxon>
        <taxon>Betaproteobacteria</taxon>
        <taxon>Burkholderiales</taxon>
        <taxon>Comamonadaceae</taxon>
        <taxon>Acidovorax</taxon>
    </lineage>
</organism>
<proteinExistence type="predicted"/>
<evidence type="ECO:0000313" key="1">
    <source>
        <dbReference type="EMBL" id="MCT9809822.1"/>
    </source>
</evidence>
<accession>A0ABT2PKN3</accession>
<sequence length="145" mass="15520">MSLSYPQLLTQLAENIGLDSASLLAQQEIRLGELSIFMQQGGTLEAPDVVLCSVLGTPPAQRFEEVLRMLMQANHLWAGTGGGTLGLSPAGDAVTWCVRWPMRDLDGATLAALIAGFAELGQAWGQYLVANTDEMALAMHSDFRA</sequence>
<dbReference type="SUPFAM" id="SSF69635">
    <property type="entry name" value="Type III secretory system chaperone-like"/>
    <property type="match status" value="1"/>
</dbReference>
<dbReference type="RefSeq" id="WP_261498791.1">
    <property type="nucleotide sequence ID" value="NZ_JAODYH010000003.1"/>
</dbReference>
<gene>
    <name evidence="1" type="ORF">N0K08_04200</name>
</gene>
<protein>
    <submittedName>
        <fullName evidence="1">Type III secretion system chaperone</fullName>
    </submittedName>
</protein>
<dbReference type="CDD" id="cd16364">
    <property type="entry name" value="T3SC_I-like"/>
    <property type="match status" value="1"/>
</dbReference>
<keyword evidence="2" id="KW-1185">Reference proteome</keyword>
<evidence type="ECO:0000313" key="2">
    <source>
        <dbReference type="Proteomes" id="UP001525968"/>
    </source>
</evidence>
<dbReference type="Pfam" id="PF05932">
    <property type="entry name" value="CesT"/>
    <property type="match status" value="1"/>
</dbReference>
<dbReference type="Gene3D" id="3.30.1460.10">
    <property type="match status" value="1"/>
</dbReference>
<name>A0ABT2PKN3_9BURK</name>
<dbReference type="Proteomes" id="UP001525968">
    <property type="component" value="Unassembled WGS sequence"/>
</dbReference>